<reference evidence="13 14" key="1">
    <citation type="submission" date="2019-03" db="EMBL/GenBank/DDBJ databases">
        <title>Genomic Encyclopedia of Type Strains, Phase IV (KMG-IV): sequencing the most valuable type-strain genomes for metagenomic binning, comparative biology and taxonomic classification.</title>
        <authorList>
            <person name="Goeker M."/>
        </authorList>
    </citation>
    <scope>NUCLEOTIDE SEQUENCE [LARGE SCALE GENOMIC DNA]</scope>
    <source>
        <strain evidence="13 14">DSM 14836</strain>
    </source>
</reference>
<keyword evidence="6 8" id="KW-0472">Membrane</keyword>
<organism evidence="13 14">
    <name type="scientific">Tenacibaculum skagerrakense</name>
    <dbReference type="NCBI Taxonomy" id="186571"/>
    <lineage>
        <taxon>Bacteria</taxon>
        <taxon>Pseudomonadati</taxon>
        <taxon>Bacteroidota</taxon>
        <taxon>Flavobacteriia</taxon>
        <taxon>Flavobacteriales</taxon>
        <taxon>Flavobacteriaceae</taxon>
        <taxon>Tenacibaculum</taxon>
    </lineage>
</organism>
<dbReference type="Pfam" id="PF00593">
    <property type="entry name" value="TonB_dep_Rec_b-barrel"/>
    <property type="match status" value="1"/>
</dbReference>
<dbReference type="Pfam" id="PF13715">
    <property type="entry name" value="CarbopepD_reg_2"/>
    <property type="match status" value="1"/>
</dbReference>
<dbReference type="SUPFAM" id="SSF49464">
    <property type="entry name" value="Carboxypeptidase regulatory domain-like"/>
    <property type="match status" value="1"/>
</dbReference>
<dbReference type="Gene3D" id="2.40.170.20">
    <property type="entry name" value="TonB-dependent receptor, beta-barrel domain"/>
    <property type="match status" value="1"/>
</dbReference>
<dbReference type="InterPro" id="IPR008969">
    <property type="entry name" value="CarboxyPept-like_regulatory"/>
</dbReference>
<evidence type="ECO:0000256" key="2">
    <source>
        <dbReference type="ARBA" id="ARBA00022448"/>
    </source>
</evidence>
<evidence type="ECO:0000313" key="14">
    <source>
        <dbReference type="Proteomes" id="UP000294564"/>
    </source>
</evidence>
<dbReference type="InterPro" id="IPR023997">
    <property type="entry name" value="TonB-dep_OMP_SusC/RagA_CS"/>
</dbReference>
<proteinExistence type="inferred from homology"/>
<feature type="domain" description="TonB-dependent receptor-like beta-barrel" evidence="11">
    <location>
        <begin position="479"/>
        <end position="987"/>
    </location>
</feature>
<dbReference type="NCBIfam" id="TIGR04056">
    <property type="entry name" value="OMP_RagA_SusC"/>
    <property type="match status" value="1"/>
</dbReference>
<evidence type="ECO:0000256" key="1">
    <source>
        <dbReference type="ARBA" id="ARBA00004571"/>
    </source>
</evidence>
<dbReference type="InterPro" id="IPR000531">
    <property type="entry name" value="Beta-barrel_TonB"/>
</dbReference>
<keyword evidence="14" id="KW-1185">Reference proteome</keyword>
<dbReference type="Pfam" id="PF07715">
    <property type="entry name" value="Plug"/>
    <property type="match status" value="1"/>
</dbReference>
<dbReference type="AlphaFoldDB" id="A0A4R2NXC5"/>
<dbReference type="NCBIfam" id="TIGR04057">
    <property type="entry name" value="SusC_RagA_signa"/>
    <property type="match status" value="1"/>
</dbReference>
<dbReference type="Proteomes" id="UP000294564">
    <property type="component" value="Unassembled WGS sequence"/>
</dbReference>
<evidence type="ECO:0000256" key="10">
    <source>
        <dbReference type="SAM" id="SignalP"/>
    </source>
</evidence>
<keyword evidence="7 8" id="KW-0998">Cell outer membrane</keyword>
<evidence type="ECO:0000256" key="3">
    <source>
        <dbReference type="ARBA" id="ARBA00022452"/>
    </source>
</evidence>
<accession>A0A4R2NXC5</accession>
<dbReference type="Gene3D" id="2.170.130.10">
    <property type="entry name" value="TonB-dependent receptor, plug domain"/>
    <property type="match status" value="1"/>
</dbReference>
<dbReference type="InterPro" id="IPR012910">
    <property type="entry name" value="Plug_dom"/>
</dbReference>
<protein>
    <submittedName>
        <fullName evidence="13">TonB-linked SusC/RagA family outer membrane protein</fullName>
    </submittedName>
</protein>
<feature type="signal peptide" evidence="10">
    <location>
        <begin position="1"/>
        <end position="30"/>
    </location>
</feature>
<name>A0A4R2NXC5_9FLAO</name>
<dbReference type="GO" id="GO:0009279">
    <property type="term" value="C:cell outer membrane"/>
    <property type="evidence" value="ECO:0007669"/>
    <property type="project" value="UniProtKB-SubCell"/>
</dbReference>
<evidence type="ECO:0000256" key="9">
    <source>
        <dbReference type="RuleBase" id="RU003357"/>
    </source>
</evidence>
<dbReference type="InterPro" id="IPR023996">
    <property type="entry name" value="TonB-dep_OMP_SusC/RagA"/>
</dbReference>
<dbReference type="SUPFAM" id="SSF56935">
    <property type="entry name" value="Porins"/>
    <property type="match status" value="1"/>
</dbReference>
<dbReference type="InterPro" id="IPR037066">
    <property type="entry name" value="Plug_dom_sf"/>
</dbReference>
<evidence type="ECO:0000313" key="13">
    <source>
        <dbReference type="EMBL" id="TCP26687.1"/>
    </source>
</evidence>
<keyword evidence="3 8" id="KW-1134">Transmembrane beta strand</keyword>
<keyword evidence="10" id="KW-0732">Signal</keyword>
<feature type="domain" description="TonB-dependent receptor plug" evidence="12">
    <location>
        <begin position="121"/>
        <end position="230"/>
    </location>
</feature>
<dbReference type="InterPro" id="IPR039426">
    <property type="entry name" value="TonB-dep_rcpt-like"/>
</dbReference>
<evidence type="ECO:0000256" key="4">
    <source>
        <dbReference type="ARBA" id="ARBA00022692"/>
    </source>
</evidence>
<evidence type="ECO:0000259" key="12">
    <source>
        <dbReference type="Pfam" id="PF07715"/>
    </source>
</evidence>
<evidence type="ECO:0000256" key="6">
    <source>
        <dbReference type="ARBA" id="ARBA00023136"/>
    </source>
</evidence>
<feature type="chain" id="PRO_5020292145" evidence="10">
    <location>
        <begin position="31"/>
        <end position="1124"/>
    </location>
</feature>
<keyword evidence="4 8" id="KW-0812">Transmembrane</keyword>
<comment type="caution">
    <text evidence="13">The sequence shown here is derived from an EMBL/GenBank/DDBJ whole genome shotgun (WGS) entry which is preliminary data.</text>
</comment>
<keyword evidence="2 8" id="KW-0813">Transport</keyword>
<evidence type="ECO:0000256" key="5">
    <source>
        <dbReference type="ARBA" id="ARBA00023077"/>
    </source>
</evidence>
<keyword evidence="5 9" id="KW-0798">TonB box</keyword>
<dbReference type="EMBL" id="SLXM01000002">
    <property type="protein sequence ID" value="TCP26687.1"/>
    <property type="molecule type" value="Genomic_DNA"/>
</dbReference>
<evidence type="ECO:0000256" key="7">
    <source>
        <dbReference type="ARBA" id="ARBA00023237"/>
    </source>
</evidence>
<comment type="subcellular location">
    <subcellularLocation>
        <location evidence="1 8">Cell outer membrane</location>
        <topology evidence="1 8">Multi-pass membrane protein</topology>
    </subcellularLocation>
</comment>
<comment type="similarity">
    <text evidence="8 9">Belongs to the TonB-dependent receptor family.</text>
</comment>
<dbReference type="InterPro" id="IPR036942">
    <property type="entry name" value="Beta-barrel_TonB_sf"/>
</dbReference>
<sequence length="1124" mass="121945">MINSNNYTMKTKFNGILTLLLALVVQISFAQERTISGTVSDESGPLPGVSVLKKGTTSGTETDFDGNYSIKAKTGDVLVFSFVGMKTAERVVGSSNNISLTLETDNLLEEVIVVGYGTATKQSYAGTAATVATENLEAKSFSNVSQALTGEVAGVTVINTSGQPGTIGTVRVRGYGSPNGNRNPLYVVDGIPFAGTFDLNSVNPADIKSTTVLKDATATAIYGSRGANGVILITTKSGSSSEKSYIEADVKSGVNVQIIPRYNVIQNPEEYIGLVWEGLYHRGLRNQGDIPASLGGDPIAFANQALFNTPTSNPTESIPAGAGRGYNMWNVDAVGGGLIDPVTKTVRPGVQRLFTPERYADLAFGEGIRTEANLRMGGGSAKSKYFVSMGYLNDSGYSLNSDFKRYTSRINLTSDVKDWLKLQSNIGYAFSQSTNNGQTNGSENIFEFADKMAPIYPVFARFPGTGDKIPDPIYGGFQYDYGAPTSDINNFGFERARPNANLLNPIGSAVLDFNGGETHAINGNFSADFKLSDELTFETKFGGQYNLNRFISMSNHVYGTQRESNGTLALTDTVRWSQTFLQLLRYKTSFGDHSIEALAAHETFERRFEQNVISKSNVVVPGLFNASNYLITQVPASGVQNGSAIESYFGQVNYNFANKYYLTGSLRTDGSSRFVKDKWGTFGSVGAAWILSEEDFMQDSFISYLKAKASWGVTGDQDGAGTASGFDVFNSNFIVGSGLALDLNNPGNQDLTWETSRQWQAGLELSLGKYVDANFDYYRKTTDNLFFNQRVGPSDGIAAILVNDGEVLNAGFEFDVTAHLVNNENFKLDLAVNGEMLENEMLVMPLDPSTNLPKILDSGSSPDGNYAYAKGRSIFDFFMQEWAGVDPSDGAPMWYQYYDDKNNNNVLDAGEGDFSVLPNGDASTTSSLFEYRNAGGDVNIKKQVTKSYADATQVFINKTFIPDVRGAFRLSGKLGGFDFATQFTYSLGGYAYDAQYGELMSDRFGAGGNNFHTDIRNRWQQPGDITDVPLLSDNAIVNSTSLSSRFITSTDFIALNNARIGYTVPSSFMENSGIDSINIWLSGDNLFINTAREGFNPAIREAGNSGRQIYAPATTITMGVRVKF</sequence>
<evidence type="ECO:0000259" key="11">
    <source>
        <dbReference type="Pfam" id="PF00593"/>
    </source>
</evidence>
<dbReference type="PROSITE" id="PS52016">
    <property type="entry name" value="TONB_DEPENDENT_REC_3"/>
    <property type="match status" value="1"/>
</dbReference>
<gene>
    <name evidence="13" type="ORF">EV195_10225</name>
</gene>
<evidence type="ECO:0000256" key="8">
    <source>
        <dbReference type="PROSITE-ProRule" id="PRU01360"/>
    </source>
</evidence>